<reference evidence="1" key="1">
    <citation type="submission" date="2021-09" db="EMBL/GenBank/DDBJ databases">
        <title>Genomic analysis of Ralstonia spp.</title>
        <authorList>
            <person name="Aburjaile F."/>
            <person name="Ariute J.C."/>
            <person name="Pais A.K.L."/>
            <person name="Albuquerque G.M.R."/>
            <person name="Silva A.M.F."/>
            <person name="Brenig B."/>
            <person name="Azevedo V."/>
            <person name="Matiuzzi M."/>
            <person name="Ramos R."/>
            <person name="Goes-Neto A."/>
            <person name="Soares S."/>
            <person name="Iseppon A.M.B."/>
            <person name="Souza E."/>
            <person name="Gama M."/>
        </authorList>
    </citation>
    <scope>NUCLEOTIDE SEQUENCE</scope>
    <source>
        <strain evidence="1">B4</strain>
    </source>
</reference>
<dbReference type="PANTHER" id="PTHR33840:SF1">
    <property type="entry name" value="TLE1 PHOSPHOLIPASE DOMAIN-CONTAINING PROTEIN"/>
    <property type="match status" value="1"/>
</dbReference>
<organism evidence="1 2">
    <name type="scientific">Ralstonia solanacearum</name>
    <name type="common">Pseudomonas solanacearum</name>
    <dbReference type="NCBI Taxonomy" id="305"/>
    <lineage>
        <taxon>Bacteria</taxon>
        <taxon>Pseudomonadati</taxon>
        <taxon>Pseudomonadota</taxon>
        <taxon>Betaproteobacteria</taxon>
        <taxon>Burkholderiales</taxon>
        <taxon>Burkholderiaceae</taxon>
        <taxon>Ralstonia</taxon>
        <taxon>Ralstonia solanacearum species complex</taxon>
    </lineage>
</organism>
<dbReference type="RefSeq" id="WP_184852638.1">
    <property type="nucleotide sequence ID" value="NZ_JABZEH010000002.1"/>
</dbReference>
<dbReference type="PANTHER" id="PTHR33840">
    <property type="match status" value="1"/>
</dbReference>
<dbReference type="AlphaFoldDB" id="A0AAE3NC10"/>
<comment type="caution">
    <text evidence="1">The sequence shown here is derived from an EMBL/GenBank/DDBJ whole genome shotgun (WGS) entry which is preliminary data.</text>
</comment>
<dbReference type="Proteomes" id="UP001143674">
    <property type="component" value="Unassembled WGS sequence"/>
</dbReference>
<dbReference type="EMBL" id="JAIVEX010000002">
    <property type="protein sequence ID" value="MDB0520702.1"/>
    <property type="molecule type" value="Genomic_DNA"/>
</dbReference>
<protein>
    <submittedName>
        <fullName evidence="1">DUF2235 domain-containing protein</fullName>
    </submittedName>
</protein>
<name>A0AAE3NC10_RALSL</name>
<gene>
    <name evidence="1" type="ORF">LBW55_03620</name>
</gene>
<evidence type="ECO:0000313" key="2">
    <source>
        <dbReference type="Proteomes" id="UP001143674"/>
    </source>
</evidence>
<evidence type="ECO:0000313" key="1">
    <source>
        <dbReference type="EMBL" id="MDB0520702.1"/>
    </source>
</evidence>
<accession>A0AAE3NC10</accession>
<sequence length="475" mass="51689">MPLSSCVSLVSGSRTIPVAPKDVDSISVARNALFAPNITADATDTHPVAILKFAFDGTLNDQSRTPLDERPTIVSYIASRVPDTLYYPGAGMQGNAVDMIDAATGASLFTVADKAKAAFSEKSRQFLRDHPGGEIRVFVTGFSRGAATARQFMNIIDAEWQKDAARNMSTPRPKLRLYSLLYETVSTGQNRNPALHLGLPRSVNYSLHFVARDEPRKLYQVDLDAPQMEVPASEGYPHRINTIYLPGAHSDIGASYPKGVGDAYRQITDHSLSLLGLIPDRCFENLSDFALFGKHDSRGWLDMITNTPAPNSDRSPSRSYRYVVPATLTPAESDDIRISNAALSAPNFNRTTVTITHRSEPFGFTARRDGNGLKLMAVPPTLVPSIAILEPTADGGADFKFSFAIAPDIRNTIHFPPKVIDRIKPSGSTVDVTYLAIENGSRLSTFVDDIPVDQQDWKAGKTTVVGNTQGCAVFN</sequence>
<proteinExistence type="predicted"/>